<gene>
    <name evidence="7" type="primary">cobF</name>
    <name evidence="7" type="ORF">GCM10022255_105310</name>
</gene>
<protein>
    <submittedName>
        <fullName evidence="7">Precorrin-6A synthase (Deacetylating)</fullName>
    </submittedName>
</protein>
<evidence type="ECO:0000256" key="4">
    <source>
        <dbReference type="ARBA" id="ARBA00022679"/>
    </source>
</evidence>
<comment type="caution">
    <text evidence="7">The sequence shown here is derived from an EMBL/GenBank/DDBJ whole genome shotgun (WGS) entry which is preliminary data.</text>
</comment>
<keyword evidence="4" id="KW-0808">Transferase</keyword>
<dbReference type="PANTHER" id="PTHR43467">
    <property type="entry name" value="COBALT-PRECORRIN-2 C(20)-METHYLTRANSFERASE"/>
    <property type="match status" value="1"/>
</dbReference>
<evidence type="ECO:0000256" key="5">
    <source>
        <dbReference type="ARBA" id="ARBA00022691"/>
    </source>
</evidence>
<dbReference type="InterPro" id="IPR035996">
    <property type="entry name" value="4pyrrol_Methylase_sf"/>
</dbReference>
<dbReference type="Proteomes" id="UP001500620">
    <property type="component" value="Unassembled WGS sequence"/>
</dbReference>
<proteinExistence type="predicted"/>
<feature type="domain" description="Tetrapyrrole methylase" evidence="6">
    <location>
        <begin position="4"/>
        <end position="221"/>
    </location>
</feature>
<evidence type="ECO:0000259" key="6">
    <source>
        <dbReference type="Pfam" id="PF00590"/>
    </source>
</evidence>
<evidence type="ECO:0000313" key="8">
    <source>
        <dbReference type="Proteomes" id="UP001500620"/>
    </source>
</evidence>
<name>A0ABP8DTL6_9ACTN</name>
<evidence type="ECO:0000256" key="3">
    <source>
        <dbReference type="ARBA" id="ARBA00022603"/>
    </source>
</evidence>
<keyword evidence="3" id="KW-0489">Methyltransferase</keyword>
<comment type="pathway">
    <text evidence="1">Cofactor biosynthesis; adenosylcobalamin biosynthesis.</text>
</comment>
<dbReference type="SUPFAM" id="SSF53790">
    <property type="entry name" value="Tetrapyrrole methylase"/>
    <property type="match status" value="1"/>
</dbReference>
<accession>A0ABP8DTL6</accession>
<dbReference type="NCBIfam" id="TIGR02434">
    <property type="entry name" value="CobF"/>
    <property type="match status" value="1"/>
</dbReference>
<dbReference type="Gene3D" id="3.40.1010.10">
    <property type="entry name" value="Cobalt-precorrin-4 Transmethylase, Domain 1"/>
    <property type="match status" value="1"/>
</dbReference>
<keyword evidence="8" id="KW-1185">Reference proteome</keyword>
<keyword evidence="5" id="KW-0949">S-adenosyl-L-methionine</keyword>
<dbReference type="EMBL" id="BAABAT010000062">
    <property type="protein sequence ID" value="GAA4263172.1"/>
    <property type="molecule type" value="Genomic_DNA"/>
</dbReference>
<dbReference type="PIRSF" id="PIRSF036525">
    <property type="entry name" value="CobF"/>
    <property type="match status" value="1"/>
</dbReference>
<evidence type="ECO:0000256" key="2">
    <source>
        <dbReference type="ARBA" id="ARBA00022573"/>
    </source>
</evidence>
<sequence length="257" mass="27692">MRTVLIIGVGAGDPEQVTVQAINAMNACDAFFVLDKGEAAAELTEARRALCSRYVTGSYRTVIIPDPPRDRAAADYEGAVRDWRDERARLLAEAVERELPDGGVGGILAWGDPALYDGTIRVLDSIRAAGHDVGYEVIPGISSVQILTARHRVTLNRVAGPVHITTGRRLAAGWPAGCSDVVVMLDAGLACSAYRDLPIDIYWGAYLGTPDEILIAGRLDAVIDEIASVRAEARARKGWIMDTYLLRLHPEPTASSD</sequence>
<dbReference type="InterPro" id="IPR014776">
    <property type="entry name" value="4pyrrole_Mease_sub2"/>
</dbReference>
<dbReference type="RefSeq" id="WP_345142000.1">
    <property type="nucleotide sequence ID" value="NZ_BAABAT010000062.1"/>
</dbReference>
<dbReference type="InterPro" id="IPR000878">
    <property type="entry name" value="4pyrrol_Mease"/>
</dbReference>
<dbReference type="InterPro" id="IPR014777">
    <property type="entry name" value="4pyrrole_Mease_sub1"/>
</dbReference>
<evidence type="ECO:0000313" key="7">
    <source>
        <dbReference type="EMBL" id="GAA4263172.1"/>
    </source>
</evidence>
<evidence type="ECO:0000256" key="1">
    <source>
        <dbReference type="ARBA" id="ARBA00004953"/>
    </source>
</evidence>
<dbReference type="Pfam" id="PF00590">
    <property type="entry name" value="TP_methylase"/>
    <property type="match status" value="1"/>
</dbReference>
<dbReference type="Gene3D" id="3.30.950.10">
    <property type="entry name" value="Methyltransferase, Cobalt-precorrin-4 Transmethylase, Domain 2"/>
    <property type="match status" value="1"/>
</dbReference>
<dbReference type="PANTHER" id="PTHR43467:SF1">
    <property type="entry name" value="PRECORRIN-6A SYNTHASE [DEACETYLATING]"/>
    <property type="match status" value="1"/>
</dbReference>
<dbReference type="CDD" id="cd11643">
    <property type="entry name" value="Precorrin-6A-synthase"/>
    <property type="match status" value="1"/>
</dbReference>
<keyword evidence="2" id="KW-0169">Cobalamin biosynthesis</keyword>
<dbReference type="InterPro" id="IPR012797">
    <property type="entry name" value="CobF"/>
</dbReference>
<reference evidence="8" key="1">
    <citation type="journal article" date="2019" name="Int. J. Syst. Evol. Microbiol.">
        <title>The Global Catalogue of Microorganisms (GCM) 10K type strain sequencing project: providing services to taxonomists for standard genome sequencing and annotation.</title>
        <authorList>
            <consortium name="The Broad Institute Genomics Platform"/>
            <consortium name="The Broad Institute Genome Sequencing Center for Infectious Disease"/>
            <person name="Wu L."/>
            <person name="Ma J."/>
        </authorList>
    </citation>
    <scope>NUCLEOTIDE SEQUENCE [LARGE SCALE GENOMIC DNA]</scope>
    <source>
        <strain evidence="8">JCM 17441</strain>
    </source>
</reference>
<organism evidence="7 8">
    <name type="scientific">Dactylosporangium darangshiense</name>
    <dbReference type="NCBI Taxonomy" id="579108"/>
    <lineage>
        <taxon>Bacteria</taxon>
        <taxon>Bacillati</taxon>
        <taxon>Actinomycetota</taxon>
        <taxon>Actinomycetes</taxon>
        <taxon>Micromonosporales</taxon>
        <taxon>Micromonosporaceae</taxon>
        <taxon>Dactylosporangium</taxon>
    </lineage>
</organism>